<dbReference type="RefSeq" id="WP_019582265.1">
    <property type="nucleotide sequence ID" value="NZ_CP023466.1"/>
</dbReference>
<evidence type="ECO:0000313" key="2">
    <source>
        <dbReference type="Proteomes" id="UP000218385"/>
    </source>
</evidence>
<reference evidence="1 2" key="1">
    <citation type="submission" date="2017-09" db="EMBL/GenBank/DDBJ databases">
        <title>Complete Genome sequence of Lysobacter capsici KNU-15.</title>
        <authorList>
            <person name="Kim M.-C."/>
            <person name="Yi H."/>
            <person name="Lee D.-W."/>
            <person name="Shin J.-H."/>
        </authorList>
    </citation>
    <scope>NUCLEOTIDE SEQUENCE [LARGE SCALE GENOMIC DNA]</scope>
    <source>
        <strain evidence="1 2">KNU-15</strain>
    </source>
</reference>
<dbReference type="AlphaFoldDB" id="A0AB33ELE2"/>
<dbReference type="Proteomes" id="UP000218385">
    <property type="component" value="Chromosome"/>
</dbReference>
<protein>
    <submittedName>
        <fullName evidence="1">Uncharacterized protein</fullName>
    </submittedName>
</protein>
<sequence length="268" mass="29669">MNKVDALTEVEQAELITGLIKCYPASQAKVRIAGFSARSGASLIDLDNIRAVVDGPNVVGMLEGMTRRNKKVALNTYRFAEIMASNRYPGKNQMEERFQFLLQVLTSLKWTKIVQVSKEYEKKTQSLTMENVVVDIVGGIVKGAVGGIGIPSLVSDTLGSLKQDEKALNLFNRSVEKDKGRRFGMASCVQDNEGYVNMAVAAVNYSKEPGNDGGVLFFEWKSSEVNIYQDTAHMVIHEGDYPAKREEEVNTYLDKLDERAFQAILAGK</sequence>
<organism evidence="1 2">
    <name type="scientific">Pseudomonas frederiksbergensis</name>
    <dbReference type="NCBI Taxonomy" id="104087"/>
    <lineage>
        <taxon>Bacteria</taxon>
        <taxon>Pseudomonadati</taxon>
        <taxon>Pseudomonadota</taxon>
        <taxon>Gammaproteobacteria</taxon>
        <taxon>Pseudomonadales</taxon>
        <taxon>Pseudomonadaceae</taxon>
        <taxon>Pseudomonas</taxon>
    </lineage>
</organism>
<evidence type="ECO:0000313" key="1">
    <source>
        <dbReference type="EMBL" id="ATE79886.1"/>
    </source>
</evidence>
<accession>A0AB33ELE2</accession>
<dbReference type="EMBL" id="CP023466">
    <property type="protein sequence ID" value="ATE79886.1"/>
    <property type="molecule type" value="Genomic_DNA"/>
</dbReference>
<gene>
    <name evidence="1" type="ORF">CNN82_27070</name>
</gene>
<proteinExistence type="predicted"/>
<name>A0AB33ELE2_9PSED</name>